<accession>A0A2P2N1Q4</accession>
<organism evidence="1">
    <name type="scientific">Rhizophora mucronata</name>
    <name type="common">Asiatic mangrove</name>
    <dbReference type="NCBI Taxonomy" id="61149"/>
    <lineage>
        <taxon>Eukaryota</taxon>
        <taxon>Viridiplantae</taxon>
        <taxon>Streptophyta</taxon>
        <taxon>Embryophyta</taxon>
        <taxon>Tracheophyta</taxon>
        <taxon>Spermatophyta</taxon>
        <taxon>Magnoliopsida</taxon>
        <taxon>eudicotyledons</taxon>
        <taxon>Gunneridae</taxon>
        <taxon>Pentapetalae</taxon>
        <taxon>rosids</taxon>
        <taxon>fabids</taxon>
        <taxon>Malpighiales</taxon>
        <taxon>Rhizophoraceae</taxon>
        <taxon>Rhizophora</taxon>
    </lineage>
</organism>
<name>A0A2P2N1Q4_RHIMU</name>
<dbReference type="EMBL" id="GGEC01055903">
    <property type="protein sequence ID" value="MBX36387.1"/>
    <property type="molecule type" value="Transcribed_RNA"/>
</dbReference>
<proteinExistence type="predicted"/>
<reference evidence="1" key="1">
    <citation type="submission" date="2018-02" db="EMBL/GenBank/DDBJ databases">
        <title>Rhizophora mucronata_Transcriptome.</title>
        <authorList>
            <person name="Meera S.P."/>
            <person name="Sreeshan A."/>
            <person name="Augustine A."/>
        </authorList>
    </citation>
    <scope>NUCLEOTIDE SEQUENCE</scope>
    <source>
        <tissue evidence="1">Leaf</tissue>
    </source>
</reference>
<protein>
    <submittedName>
        <fullName evidence="1">Uncharacterized protein</fullName>
    </submittedName>
</protein>
<dbReference type="AlphaFoldDB" id="A0A2P2N1Q4"/>
<evidence type="ECO:0000313" key="1">
    <source>
        <dbReference type="EMBL" id="MBX36387.1"/>
    </source>
</evidence>
<sequence length="35" mass="4283">MSIYLPIVFIHCYNIDHDILKNEKKKNEHNVMIRL</sequence>